<name>A0A2J6PKP0_9HELO</name>
<dbReference type="AlphaFoldDB" id="A0A2J6PKP0"/>
<dbReference type="Gene3D" id="3.40.50.1820">
    <property type="entry name" value="alpha/beta hydrolase"/>
    <property type="match status" value="1"/>
</dbReference>
<accession>A0A2J6PKP0</accession>
<evidence type="ECO:0000313" key="2">
    <source>
        <dbReference type="Proteomes" id="UP000235672"/>
    </source>
</evidence>
<dbReference type="OrthoDB" id="2152248at2759"/>
<dbReference type="SUPFAM" id="SSF53474">
    <property type="entry name" value="alpha/beta-Hydrolases"/>
    <property type="match status" value="1"/>
</dbReference>
<sequence>MEPRFSLPATTPLSSKRELVIGGAKIYIYGLDELIGESSVEIAIAHEVLHRYRSDGRKKKKELIAVTMDMRNYGWREVSKKANLTWKDGNEKACDFKFILDFLPTYFPQFTHFHNILLVASLISLNQTQGFAIVVGLDASEFRTTPSELGYLKYDQLEAVMTKEQRRLWPRVLAELVQEGDRTVYESFPVDVPTLICNGKQYQLVPTFFTEEWLEKRREKRLVADENENVKLFVQENTGHSCTKKMVALISDWIGGIFESRIERIEECPTILVESRL</sequence>
<proteinExistence type="predicted"/>
<gene>
    <name evidence="1" type="ORF">NA56DRAFT_734899</name>
</gene>
<protein>
    <submittedName>
        <fullName evidence="1">Uncharacterized protein</fullName>
    </submittedName>
</protein>
<dbReference type="STRING" id="1745343.A0A2J6PKP0"/>
<reference evidence="1 2" key="1">
    <citation type="submission" date="2016-05" db="EMBL/GenBank/DDBJ databases">
        <title>A degradative enzymes factory behind the ericoid mycorrhizal symbiosis.</title>
        <authorList>
            <consortium name="DOE Joint Genome Institute"/>
            <person name="Martino E."/>
            <person name="Morin E."/>
            <person name="Grelet G."/>
            <person name="Kuo A."/>
            <person name="Kohler A."/>
            <person name="Daghino S."/>
            <person name="Barry K."/>
            <person name="Choi C."/>
            <person name="Cichocki N."/>
            <person name="Clum A."/>
            <person name="Copeland A."/>
            <person name="Hainaut M."/>
            <person name="Haridas S."/>
            <person name="Labutti K."/>
            <person name="Lindquist E."/>
            <person name="Lipzen A."/>
            <person name="Khouja H.-R."/>
            <person name="Murat C."/>
            <person name="Ohm R."/>
            <person name="Olson A."/>
            <person name="Spatafora J."/>
            <person name="Veneault-Fourrey C."/>
            <person name="Henrissat B."/>
            <person name="Grigoriev I."/>
            <person name="Martin F."/>
            <person name="Perotto S."/>
        </authorList>
    </citation>
    <scope>NUCLEOTIDE SEQUENCE [LARGE SCALE GENOMIC DNA]</scope>
    <source>
        <strain evidence="1 2">UAMH 7357</strain>
    </source>
</reference>
<evidence type="ECO:0000313" key="1">
    <source>
        <dbReference type="EMBL" id="PMD14618.1"/>
    </source>
</evidence>
<dbReference type="InterPro" id="IPR029058">
    <property type="entry name" value="AB_hydrolase_fold"/>
</dbReference>
<organism evidence="1 2">
    <name type="scientific">Hyaloscypha hepaticicola</name>
    <dbReference type="NCBI Taxonomy" id="2082293"/>
    <lineage>
        <taxon>Eukaryota</taxon>
        <taxon>Fungi</taxon>
        <taxon>Dikarya</taxon>
        <taxon>Ascomycota</taxon>
        <taxon>Pezizomycotina</taxon>
        <taxon>Leotiomycetes</taxon>
        <taxon>Helotiales</taxon>
        <taxon>Hyaloscyphaceae</taxon>
        <taxon>Hyaloscypha</taxon>
    </lineage>
</organism>
<dbReference type="EMBL" id="KZ613520">
    <property type="protein sequence ID" value="PMD14618.1"/>
    <property type="molecule type" value="Genomic_DNA"/>
</dbReference>
<dbReference type="Proteomes" id="UP000235672">
    <property type="component" value="Unassembled WGS sequence"/>
</dbReference>
<keyword evidence="2" id="KW-1185">Reference proteome</keyword>